<dbReference type="PROSITE" id="PS00092">
    <property type="entry name" value="N6_MTASE"/>
    <property type="match status" value="1"/>
</dbReference>
<name>A0A1F5YK15_9BACT</name>
<dbReference type="Pfam" id="PF22722">
    <property type="entry name" value="NA-iREase1"/>
    <property type="match status" value="1"/>
</dbReference>
<dbReference type="Gene3D" id="3.40.50.150">
    <property type="entry name" value="Vaccinia Virus protein VP39"/>
    <property type="match status" value="1"/>
</dbReference>
<evidence type="ECO:0000256" key="2">
    <source>
        <dbReference type="ARBA" id="ARBA00022603"/>
    </source>
</evidence>
<dbReference type="AlphaFoldDB" id="A0A1F5YK15"/>
<evidence type="ECO:0000259" key="4">
    <source>
        <dbReference type="Pfam" id="PF01555"/>
    </source>
</evidence>
<evidence type="ECO:0000313" key="7">
    <source>
        <dbReference type="Proteomes" id="UP000179129"/>
    </source>
</evidence>
<keyword evidence="2 6" id="KW-0489">Methyltransferase</keyword>
<dbReference type="GO" id="GO:0005737">
    <property type="term" value="C:cytoplasm"/>
    <property type="evidence" value="ECO:0007669"/>
    <property type="project" value="TreeGrafter"/>
</dbReference>
<evidence type="ECO:0000313" key="6">
    <source>
        <dbReference type="EMBL" id="OGG00510.1"/>
    </source>
</evidence>
<comment type="caution">
    <text evidence="6">The sequence shown here is derived from an EMBL/GenBank/DDBJ whole genome shotgun (WGS) entry which is preliminary data.</text>
</comment>
<dbReference type="EMBL" id="MFIX01000254">
    <property type="protein sequence ID" value="OGG00510.1"/>
    <property type="molecule type" value="Genomic_DNA"/>
</dbReference>
<evidence type="ECO:0000256" key="3">
    <source>
        <dbReference type="ARBA" id="ARBA00022679"/>
    </source>
</evidence>
<keyword evidence="3" id="KW-0808">Transferase</keyword>
<organism evidence="6 7">
    <name type="scientific">Candidatus Glassbacteria bacterium RIFCSPLOWO2_12_FULL_58_11</name>
    <dbReference type="NCBI Taxonomy" id="1817867"/>
    <lineage>
        <taxon>Bacteria</taxon>
        <taxon>Candidatus Glassiibacteriota</taxon>
    </lineage>
</organism>
<sequence>MLVDNKLYYGDNLEILQKYVEDESVDLIYLDPPFNSNQDYNVLFSEKNGSQAASQIKAFEDTWRWDQAAVEAFQNVVENGPEKVALAMQAFRQMLGANDMLAYLSMMAPRLVELQRVLKETGSIYLHCDPTASHYLKMLMDAVFGLINFRNEIVWLRTTPKSHIKKRFSNAHDSILFYSKSENSKFHLTYRPHDQSYLDKFYRFTEPETGRRYRIGDLTNPNKHRPNLTYEFKGVTRVWRWTKERMLKAEKDGRIVWEPGKVPGYKRYLDEMPGTPFTSVWTDIRPIQSQAAERLGYPTQKPEALLERIIKASSKEKEVVLDPFCGCGTAIAVAQKLKRKWIGIDITHLAISLMKHRLHNTFGEKIKNKYEIIGEPVSLPDAESLAKEDAYQFQWWALSLVMARPVEKRKGADKGIDGRLFFHDDPKTPTKQIVISVKSGHTGVAHIRDLRGVLEREKAVIGVLITLQEPTRPMRAEAAGAGIYESPTWRTRHPVLQILTIQELLEGKGIDYPPPSQVNVTFKKAKKEVEVNNDRQNELELDQ</sequence>
<dbReference type="GO" id="GO:0032259">
    <property type="term" value="P:methylation"/>
    <property type="evidence" value="ECO:0007669"/>
    <property type="project" value="UniProtKB-KW"/>
</dbReference>
<dbReference type="InterPro" id="IPR029063">
    <property type="entry name" value="SAM-dependent_MTases_sf"/>
</dbReference>
<accession>A0A1F5YK15</accession>
<evidence type="ECO:0000256" key="1">
    <source>
        <dbReference type="ARBA" id="ARBA00006594"/>
    </source>
</evidence>
<feature type="domain" description="DNA methylase N-4/N-6" evidence="4">
    <location>
        <begin position="25"/>
        <end position="351"/>
    </location>
</feature>
<dbReference type="InterPro" id="IPR001091">
    <property type="entry name" value="RM_Methyltransferase"/>
</dbReference>
<dbReference type="STRING" id="1817867.A3F83_11160"/>
<dbReference type="InterPro" id="IPR054557">
    <property type="entry name" value="NA-iREase1_dom"/>
</dbReference>
<dbReference type="GO" id="GO:0003677">
    <property type="term" value="F:DNA binding"/>
    <property type="evidence" value="ECO:0007669"/>
    <property type="project" value="InterPro"/>
</dbReference>
<dbReference type="PANTHER" id="PTHR13370">
    <property type="entry name" value="RNA METHYLASE-RELATED"/>
    <property type="match status" value="1"/>
</dbReference>
<comment type="similarity">
    <text evidence="1">Belongs to the N(4)/N(6)-methyltransferase family.</text>
</comment>
<protein>
    <submittedName>
        <fullName evidence="6">DNA methylase</fullName>
    </submittedName>
</protein>
<gene>
    <name evidence="6" type="ORF">A3F83_11160</name>
</gene>
<evidence type="ECO:0000259" key="5">
    <source>
        <dbReference type="Pfam" id="PF22722"/>
    </source>
</evidence>
<proteinExistence type="inferred from homology"/>
<dbReference type="PANTHER" id="PTHR13370:SF24">
    <property type="entry name" value="TYPE III RESTRICTION-MODIFICATION ENZYME STYLTI MOD SUBUNIT"/>
    <property type="match status" value="1"/>
</dbReference>
<dbReference type="InterPro" id="IPR002941">
    <property type="entry name" value="DNA_methylase_N4/N6"/>
</dbReference>
<dbReference type="SUPFAM" id="SSF53335">
    <property type="entry name" value="S-adenosyl-L-methionine-dependent methyltransferases"/>
    <property type="match status" value="1"/>
</dbReference>
<dbReference type="InterPro" id="IPR002052">
    <property type="entry name" value="DNA_methylase_N6_adenine_CS"/>
</dbReference>
<dbReference type="Proteomes" id="UP000179129">
    <property type="component" value="Unassembled WGS sequence"/>
</dbReference>
<reference evidence="6 7" key="1">
    <citation type="journal article" date="2016" name="Nat. Commun.">
        <title>Thousands of microbial genomes shed light on interconnected biogeochemical processes in an aquifer system.</title>
        <authorList>
            <person name="Anantharaman K."/>
            <person name="Brown C.T."/>
            <person name="Hug L.A."/>
            <person name="Sharon I."/>
            <person name="Castelle C.J."/>
            <person name="Probst A.J."/>
            <person name="Thomas B.C."/>
            <person name="Singh A."/>
            <person name="Wilkins M.J."/>
            <person name="Karaoz U."/>
            <person name="Brodie E.L."/>
            <person name="Williams K.H."/>
            <person name="Hubbard S.S."/>
            <person name="Banfield J.F."/>
        </authorList>
    </citation>
    <scope>NUCLEOTIDE SEQUENCE [LARGE SCALE GENOMIC DNA]</scope>
</reference>
<dbReference type="Pfam" id="PF01555">
    <property type="entry name" value="N6_N4_Mtase"/>
    <property type="match status" value="1"/>
</dbReference>
<feature type="domain" description="NACHT-associated inactive Restriction Endonuclease 1 sensor" evidence="5">
    <location>
        <begin position="408"/>
        <end position="505"/>
    </location>
</feature>
<dbReference type="GO" id="GO:0008170">
    <property type="term" value="F:N-methyltransferase activity"/>
    <property type="evidence" value="ECO:0007669"/>
    <property type="project" value="InterPro"/>
</dbReference>
<dbReference type="PRINTS" id="PR00508">
    <property type="entry name" value="S21N4MTFRASE"/>
</dbReference>